<dbReference type="EMBL" id="BPVZ01000105">
    <property type="protein sequence ID" value="GKV34361.1"/>
    <property type="molecule type" value="Genomic_DNA"/>
</dbReference>
<evidence type="ECO:0008006" key="4">
    <source>
        <dbReference type="Google" id="ProtNLM"/>
    </source>
</evidence>
<name>A0AAV5LBT9_9ROSI</name>
<comment type="caution">
    <text evidence="2">The sequence shown here is derived from an EMBL/GenBank/DDBJ whole genome shotgun (WGS) entry which is preliminary data.</text>
</comment>
<dbReference type="AlphaFoldDB" id="A0AAV5LBT9"/>
<protein>
    <recommendedName>
        <fullName evidence="4">Secreted protein</fullName>
    </recommendedName>
</protein>
<reference evidence="2 3" key="1">
    <citation type="journal article" date="2021" name="Commun. Biol.">
        <title>The genome of Shorea leprosula (Dipterocarpaceae) highlights the ecological relevance of drought in aseasonal tropical rainforests.</title>
        <authorList>
            <person name="Ng K.K.S."/>
            <person name="Kobayashi M.J."/>
            <person name="Fawcett J.A."/>
            <person name="Hatakeyama M."/>
            <person name="Paape T."/>
            <person name="Ng C.H."/>
            <person name="Ang C.C."/>
            <person name="Tnah L.H."/>
            <person name="Lee C.T."/>
            <person name="Nishiyama T."/>
            <person name="Sese J."/>
            <person name="O'Brien M.J."/>
            <person name="Copetti D."/>
            <person name="Mohd Noor M.I."/>
            <person name="Ong R.C."/>
            <person name="Putra M."/>
            <person name="Sireger I.Z."/>
            <person name="Indrioko S."/>
            <person name="Kosugi Y."/>
            <person name="Izuno A."/>
            <person name="Isagi Y."/>
            <person name="Lee S.L."/>
            <person name="Shimizu K.K."/>
        </authorList>
    </citation>
    <scope>NUCLEOTIDE SEQUENCE [LARGE SCALE GENOMIC DNA]</scope>
    <source>
        <strain evidence="2">214</strain>
    </source>
</reference>
<proteinExistence type="predicted"/>
<evidence type="ECO:0000256" key="1">
    <source>
        <dbReference type="SAM" id="SignalP"/>
    </source>
</evidence>
<accession>A0AAV5LBT9</accession>
<dbReference type="Proteomes" id="UP001054252">
    <property type="component" value="Unassembled WGS sequence"/>
</dbReference>
<keyword evidence="1" id="KW-0732">Signal</keyword>
<sequence length="67" mass="7605">MNCFFFFFFFFLSSSSDPRGLLFLFPPDPLHPTRPVTASLFQAGNPAKLGDFSLFSCFKTPIISLLY</sequence>
<organism evidence="2 3">
    <name type="scientific">Rubroshorea leprosula</name>
    <dbReference type="NCBI Taxonomy" id="152421"/>
    <lineage>
        <taxon>Eukaryota</taxon>
        <taxon>Viridiplantae</taxon>
        <taxon>Streptophyta</taxon>
        <taxon>Embryophyta</taxon>
        <taxon>Tracheophyta</taxon>
        <taxon>Spermatophyta</taxon>
        <taxon>Magnoliopsida</taxon>
        <taxon>eudicotyledons</taxon>
        <taxon>Gunneridae</taxon>
        <taxon>Pentapetalae</taxon>
        <taxon>rosids</taxon>
        <taxon>malvids</taxon>
        <taxon>Malvales</taxon>
        <taxon>Dipterocarpaceae</taxon>
        <taxon>Rubroshorea</taxon>
    </lineage>
</organism>
<keyword evidence="3" id="KW-1185">Reference proteome</keyword>
<gene>
    <name evidence="2" type="ORF">SLEP1_g42738</name>
</gene>
<evidence type="ECO:0000313" key="2">
    <source>
        <dbReference type="EMBL" id="GKV34361.1"/>
    </source>
</evidence>
<feature type="signal peptide" evidence="1">
    <location>
        <begin position="1"/>
        <end position="18"/>
    </location>
</feature>
<evidence type="ECO:0000313" key="3">
    <source>
        <dbReference type="Proteomes" id="UP001054252"/>
    </source>
</evidence>
<feature type="chain" id="PRO_5043663534" description="Secreted protein" evidence="1">
    <location>
        <begin position="19"/>
        <end position="67"/>
    </location>
</feature>